<evidence type="ECO:0000256" key="5">
    <source>
        <dbReference type="ARBA" id="ARBA00022691"/>
    </source>
</evidence>
<comment type="similarity">
    <text evidence="8">Belongs to the class I-like SAM-binding methyltransferase superfamily. TRM61 family.</text>
</comment>
<dbReference type="PANTHER" id="PTHR12133:SF2">
    <property type="entry name" value="TRNA (ADENINE(58)-N(1))-METHYLTRANSFERASE CATALYTIC SUBUNIT TRMT61A"/>
    <property type="match status" value="1"/>
</dbReference>
<evidence type="ECO:0000313" key="12">
    <source>
        <dbReference type="EMBL" id="KAL1527500.1"/>
    </source>
</evidence>
<comment type="caution">
    <text evidence="12">The sequence shown here is derived from an EMBL/GenBank/DDBJ whole genome shotgun (WGS) entry which is preliminary data.</text>
</comment>
<evidence type="ECO:0000256" key="8">
    <source>
        <dbReference type="PIRNR" id="PIRNR017269"/>
    </source>
</evidence>
<feature type="binding site" evidence="9">
    <location>
        <position position="136"/>
    </location>
    <ligand>
        <name>S-adenosyl-L-methionine</name>
        <dbReference type="ChEBI" id="CHEBI:59789"/>
    </ligand>
</feature>
<keyword evidence="3 8" id="KW-0489">Methyltransferase</keyword>
<evidence type="ECO:0000256" key="6">
    <source>
        <dbReference type="ARBA" id="ARBA00022694"/>
    </source>
</evidence>
<evidence type="ECO:0000256" key="2">
    <source>
        <dbReference type="ARBA" id="ARBA00012796"/>
    </source>
</evidence>
<gene>
    <name evidence="12" type="ORF">AB1Y20_008890</name>
    <name evidence="13" type="ORF">AB1Y20_008956</name>
</gene>
<dbReference type="PANTHER" id="PTHR12133">
    <property type="entry name" value="TRNA (ADENINE(58)-N(1))-METHYLTRANSFERASE"/>
    <property type="match status" value="1"/>
</dbReference>
<dbReference type="Pfam" id="PF08704">
    <property type="entry name" value="GCD14"/>
    <property type="match status" value="1"/>
</dbReference>
<evidence type="ECO:0000256" key="3">
    <source>
        <dbReference type="ARBA" id="ARBA00022603"/>
    </source>
</evidence>
<dbReference type="Proteomes" id="UP001515480">
    <property type="component" value="Unassembled WGS sequence"/>
</dbReference>
<dbReference type="GO" id="GO:0031515">
    <property type="term" value="C:tRNA (m1A) methyltransferase complex"/>
    <property type="evidence" value="ECO:0007669"/>
    <property type="project" value="UniProtKB-UniRule"/>
</dbReference>
<protein>
    <recommendedName>
        <fullName evidence="2 8">tRNA (adenine(58)-N(1))-methyltransferase</fullName>
        <ecNumber evidence="2 8">2.1.1.220</ecNumber>
    </recommendedName>
</protein>
<dbReference type="SUPFAM" id="SSF53335">
    <property type="entry name" value="S-adenosyl-L-methionine-dependent methyltransferases"/>
    <property type="match status" value="1"/>
</dbReference>
<feature type="domain" description="tRNA (adenine(58)-N(1))-methyltransferase catalytic subunit TRM61 C-terminal" evidence="11">
    <location>
        <begin position="65"/>
        <end position="349"/>
    </location>
</feature>
<feature type="binding site" evidence="9">
    <location>
        <position position="186"/>
    </location>
    <ligand>
        <name>S-adenosyl-L-methionine</name>
        <dbReference type="ChEBI" id="CHEBI:59789"/>
    </ligand>
</feature>
<keyword evidence="7" id="KW-0539">Nucleus</keyword>
<evidence type="ECO:0000256" key="10">
    <source>
        <dbReference type="SAM" id="MobiDB-lite"/>
    </source>
</evidence>
<keyword evidence="14" id="KW-1185">Reference proteome</keyword>
<dbReference type="GO" id="GO:0160107">
    <property type="term" value="F:tRNA (adenine(58)-N1)-methyltransferase activity"/>
    <property type="evidence" value="ECO:0007669"/>
    <property type="project" value="UniProtKB-EC"/>
</dbReference>
<keyword evidence="4 8" id="KW-0808">Transferase</keyword>
<evidence type="ECO:0000256" key="1">
    <source>
        <dbReference type="ARBA" id="ARBA00004123"/>
    </source>
</evidence>
<feature type="region of interest" description="Disordered" evidence="10">
    <location>
        <begin position="265"/>
        <end position="312"/>
    </location>
</feature>
<evidence type="ECO:0000256" key="7">
    <source>
        <dbReference type="ARBA" id="ARBA00023242"/>
    </source>
</evidence>
<organism evidence="12 14">
    <name type="scientific">Prymnesium parvum</name>
    <name type="common">Toxic golden alga</name>
    <dbReference type="NCBI Taxonomy" id="97485"/>
    <lineage>
        <taxon>Eukaryota</taxon>
        <taxon>Haptista</taxon>
        <taxon>Haptophyta</taxon>
        <taxon>Prymnesiophyceae</taxon>
        <taxon>Prymnesiales</taxon>
        <taxon>Prymnesiaceae</taxon>
        <taxon>Prymnesium</taxon>
    </lineage>
</organism>
<dbReference type="EMBL" id="JBGBPQ010000002">
    <property type="protein sequence ID" value="KAL1527569.1"/>
    <property type="molecule type" value="Genomic_DNA"/>
</dbReference>
<dbReference type="CDD" id="cd02440">
    <property type="entry name" value="AdoMet_MTases"/>
    <property type="match status" value="1"/>
</dbReference>
<evidence type="ECO:0000313" key="13">
    <source>
        <dbReference type="EMBL" id="KAL1527569.1"/>
    </source>
</evidence>
<dbReference type="PIRSF" id="PIRSF017269">
    <property type="entry name" value="GCD14"/>
    <property type="match status" value="1"/>
</dbReference>
<dbReference type="GO" id="GO:0030488">
    <property type="term" value="P:tRNA methylation"/>
    <property type="evidence" value="ECO:0007669"/>
    <property type="project" value="InterPro"/>
</dbReference>
<name>A0AB34K3H1_PRYPA</name>
<dbReference type="EC" id="2.1.1.220" evidence="2 8"/>
<proteinExistence type="inferred from homology"/>
<dbReference type="InterPro" id="IPR029063">
    <property type="entry name" value="SAM-dependent_MTases_sf"/>
</dbReference>
<sequence>MSVLLQPRRLVAPSDLLVVYEDYATVTTLRVTPGQTFRSRYGAFPHSSMVGKPFGARLASPSGKGFVFLLPPTPELWTASLQHRTQILYIADISMICLQLELLPGCRVIEAGTGSGALSHSLARCVGERGHLFTYEFNEKRAAAAAKEFEANGLASRVSCRHGDACVRGSTYEGIAPQSIDAVIFDLPQPWDAVVIAAPLVKPGGRLCCFSPCIEQVARTLEVLPSVGFTKAETIEVITRTHDVRESHAGRDALAAIVASVSPAALPTPDVGPEERDVAEAEGEVAEAGETAATSGSLGADGEGKPAGKRLRVEKGDWRPVASSGAPALVTKPYDDMRGHTGFLLFATKHVD</sequence>
<dbReference type="InterPro" id="IPR049470">
    <property type="entry name" value="TRM61_C"/>
</dbReference>
<keyword evidence="6 8" id="KW-0819">tRNA processing</keyword>
<evidence type="ECO:0000256" key="4">
    <source>
        <dbReference type="ARBA" id="ARBA00022679"/>
    </source>
</evidence>
<feature type="compositionally biased region" description="Basic and acidic residues" evidence="10">
    <location>
        <begin position="302"/>
        <end position="312"/>
    </location>
</feature>
<accession>A0AB34K3H1</accession>
<dbReference type="AlphaFoldDB" id="A0AB34K3H1"/>
<dbReference type="GO" id="GO:0005634">
    <property type="term" value="C:nucleus"/>
    <property type="evidence" value="ECO:0007669"/>
    <property type="project" value="UniProtKB-SubCell"/>
</dbReference>
<dbReference type="PROSITE" id="PS51620">
    <property type="entry name" value="SAM_TRM61"/>
    <property type="match status" value="1"/>
</dbReference>
<comment type="catalytic activity">
    <reaction evidence="8">
        <text>adenosine(58) in tRNA + S-adenosyl-L-methionine = N(1)-methyladenosine(58) in tRNA + S-adenosyl-L-homocysteine + H(+)</text>
        <dbReference type="Rhea" id="RHEA:43152"/>
        <dbReference type="Rhea" id="RHEA-COMP:10365"/>
        <dbReference type="Rhea" id="RHEA-COMP:10366"/>
        <dbReference type="ChEBI" id="CHEBI:15378"/>
        <dbReference type="ChEBI" id="CHEBI:57856"/>
        <dbReference type="ChEBI" id="CHEBI:59789"/>
        <dbReference type="ChEBI" id="CHEBI:74411"/>
        <dbReference type="ChEBI" id="CHEBI:74491"/>
        <dbReference type="EC" id="2.1.1.220"/>
    </reaction>
</comment>
<keyword evidence="5 8" id="KW-0949">S-adenosyl-L-methionine</keyword>
<dbReference type="InterPro" id="IPR014816">
    <property type="entry name" value="tRNA_MeTrfase_Gcd14"/>
</dbReference>
<dbReference type="Gene3D" id="3.10.330.20">
    <property type="match status" value="1"/>
</dbReference>
<evidence type="ECO:0000256" key="9">
    <source>
        <dbReference type="PIRSR" id="PIRSR017269-1"/>
    </source>
</evidence>
<evidence type="ECO:0000313" key="14">
    <source>
        <dbReference type="Proteomes" id="UP001515480"/>
    </source>
</evidence>
<comment type="subcellular location">
    <subcellularLocation>
        <location evidence="1">Nucleus</location>
    </subcellularLocation>
</comment>
<feature type="binding site" evidence="9">
    <location>
        <begin position="115"/>
        <end position="118"/>
    </location>
    <ligand>
        <name>S-adenosyl-L-methionine</name>
        <dbReference type="ChEBI" id="CHEBI:59789"/>
    </ligand>
</feature>
<reference evidence="12 14" key="1">
    <citation type="journal article" date="2024" name="Science">
        <title>Giant polyketide synthase enzymes in the biosynthesis of giant marine polyether toxins.</title>
        <authorList>
            <person name="Fallon T.R."/>
            <person name="Shende V.V."/>
            <person name="Wierzbicki I.H."/>
            <person name="Pendleton A.L."/>
            <person name="Watervoot N.F."/>
            <person name="Auber R.P."/>
            <person name="Gonzalez D.J."/>
            <person name="Wisecaver J.H."/>
            <person name="Moore B.S."/>
        </authorList>
    </citation>
    <scope>NUCLEOTIDE SEQUENCE [LARGE SCALE GENOMIC DNA]</scope>
    <source>
        <strain evidence="12 14">12B1</strain>
    </source>
</reference>
<evidence type="ECO:0000259" key="11">
    <source>
        <dbReference type="Pfam" id="PF08704"/>
    </source>
</evidence>
<dbReference type="Gene3D" id="3.40.50.150">
    <property type="entry name" value="Vaccinia Virus protein VP39"/>
    <property type="match status" value="1"/>
</dbReference>
<dbReference type="EMBL" id="JBGBPQ010000002">
    <property type="protein sequence ID" value="KAL1527500.1"/>
    <property type="molecule type" value="Genomic_DNA"/>
</dbReference>